<feature type="compositionally biased region" description="Pro residues" evidence="1">
    <location>
        <begin position="12"/>
        <end position="21"/>
    </location>
</feature>
<dbReference type="Proteomes" id="UP000600101">
    <property type="component" value="Unassembled WGS sequence"/>
</dbReference>
<evidence type="ECO:0000313" key="2">
    <source>
        <dbReference type="EMBL" id="MBC4018242.1"/>
    </source>
</evidence>
<reference evidence="2" key="1">
    <citation type="submission" date="2020-08" db="EMBL/GenBank/DDBJ databases">
        <authorList>
            <person name="Hu Y."/>
            <person name="Nguyen S.V."/>
            <person name="Li F."/>
            <person name="Fanning S."/>
        </authorList>
    </citation>
    <scope>NUCLEOTIDE SEQUENCE</scope>
    <source>
        <strain evidence="2">SYSU D8009</strain>
    </source>
</reference>
<gene>
    <name evidence="2" type="ORF">H7965_23395</name>
</gene>
<dbReference type="EMBL" id="JACOMF010000047">
    <property type="protein sequence ID" value="MBC4018242.1"/>
    <property type="molecule type" value="Genomic_DNA"/>
</dbReference>
<dbReference type="AlphaFoldDB" id="A0A9X0R4J9"/>
<dbReference type="RefSeq" id="WP_186772995.1">
    <property type="nucleotide sequence ID" value="NZ_JACOMF010000047.1"/>
</dbReference>
<evidence type="ECO:0000313" key="3">
    <source>
        <dbReference type="Proteomes" id="UP000600101"/>
    </source>
</evidence>
<evidence type="ECO:0000256" key="1">
    <source>
        <dbReference type="SAM" id="MobiDB-lite"/>
    </source>
</evidence>
<keyword evidence="3" id="KW-1185">Reference proteome</keyword>
<name>A0A9X0R4J9_9PROT</name>
<accession>A0A9X0R4J9</accession>
<dbReference type="Pfam" id="PF11149">
    <property type="entry name" value="DUF2924"/>
    <property type="match status" value="1"/>
</dbReference>
<proteinExistence type="predicted"/>
<organism evidence="2 3">
    <name type="scientific">Siccirubricoccus deserti</name>
    <dbReference type="NCBI Taxonomy" id="2013562"/>
    <lineage>
        <taxon>Bacteria</taxon>
        <taxon>Pseudomonadati</taxon>
        <taxon>Pseudomonadota</taxon>
        <taxon>Alphaproteobacteria</taxon>
        <taxon>Acetobacterales</taxon>
        <taxon>Roseomonadaceae</taxon>
        <taxon>Siccirubricoccus</taxon>
    </lineage>
</organism>
<sequence length="168" mass="18811">MTRATKSKSGTPPAPTIPAIPPADVLGRLAALKTTATPDLKQQWRELFAAEPSPYNRRFLESRLAYRIQELAYGGLKPETVQRLEALGEQLDRGNPVLRRIHGDDKPITGTRLIREYQGVEHSVTVLHDGYEYQGRPYQSLSSVARAITGTRWNGWLFFGLKNRRGAA</sequence>
<dbReference type="InterPro" id="IPR021322">
    <property type="entry name" value="DUF2924"/>
</dbReference>
<protein>
    <submittedName>
        <fullName evidence="2">DUF2924 domain-containing protein</fullName>
    </submittedName>
</protein>
<comment type="caution">
    <text evidence="2">The sequence shown here is derived from an EMBL/GenBank/DDBJ whole genome shotgun (WGS) entry which is preliminary data.</text>
</comment>
<feature type="region of interest" description="Disordered" evidence="1">
    <location>
        <begin position="1"/>
        <end position="21"/>
    </location>
</feature>